<feature type="region of interest" description="Disordered" evidence="1">
    <location>
        <begin position="202"/>
        <end position="262"/>
    </location>
</feature>
<reference evidence="2 3" key="1">
    <citation type="journal article" date="2024" name="IMA Fungus">
        <title>Apiospora arundinis, a panoply of carbohydrate-active enzymes and secondary metabolites.</title>
        <authorList>
            <person name="Sorensen T."/>
            <person name="Petersen C."/>
            <person name="Muurmann A.T."/>
            <person name="Christiansen J.V."/>
            <person name="Brundto M.L."/>
            <person name="Overgaard C.K."/>
            <person name="Boysen A.T."/>
            <person name="Wollenberg R.D."/>
            <person name="Larsen T.O."/>
            <person name="Sorensen J.L."/>
            <person name="Nielsen K.L."/>
            <person name="Sondergaard T.E."/>
        </authorList>
    </citation>
    <scope>NUCLEOTIDE SEQUENCE [LARGE SCALE GENOMIC DNA]</scope>
    <source>
        <strain evidence="2 3">AAU 773</strain>
    </source>
</reference>
<accession>A0ABR2I1I7</accession>
<evidence type="ECO:0000313" key="3">
    <source>
        <dbReference type="Proteomes" id="UP001390339"/>
    </source>
</evidence>
<dbReference type="Proteomes" id="UP001390339">
    <property type="component" value="Unassembled WGS sequence"/>
</dbReference>
<comment type="caution">
    <text evidence="2">The sequence shown here is derived from an EMBL/GenBank/DDBJ whole genome shotgun (WGS) entry which is preliminary data.</text>
</comment>
<organism evidence="2 3">
    <name type="scientific">Apiospora arundinis</name>
    <dbReference type="NCBI Taxonomy" id="335852"/>
    <lineage>
        <taxon>Eukaryota</taxon>
        <taxon>Fungi</taxon>
        <taxon>Dikarya</taxon>
        <taxon>Ascomycota</taxon>
        <taxon>Pezizomycotina</taxon>
        <taxon>Sordariomycetes</taxon>
        <taxon>Xylariomycetidae</taxon>
        <taxon>Amphisphaeriales</taxon>
        <taxon>Apiosporaceae</taxon>
        <taxon>Apiospora</taxon>
    </lineage>
</organism>
<keyword evidence="3" id="KW-1185">Reference proteome</keyword>
<proteinExistence type="predicted"/>
<protein>
    <submittedName>
        <fullName evidence="2">Uncharacterized protein</fullName>
    </submittedName>
</protein>
<feature type="compositionally biased region" description="Low complexity" evidence="1">
    <location>
        <begin position="205"/>
        <end position="219"/>
    </location>
</feature>
<name>A0ABR2I1I7_9PEZI</name>
<gene>
    <name evidence="2" type="ORF">PGQ11_012088</name>
</gene>
<evidence type="ECO:0000256" key="1">
    <source>
        <dbReference type="SAM" id="MobiDB-lite"/>
    </source>
</evidence>
<evidence type="ECO:0000313" key="2">
    <source>
        <dbReference type="EMBL" id="KAK8856176.1"/>
    </source>
</evidence>
<dbReference type="EMBL" id="JAPCWZ010000007">
    <property type="protein sequence ID" value="KAK8856176.1"/>
    <property type="molecule type" value="Genomic_DNA"/>
</dbReference>
<sequence>MSNETVGSLLAVIANSINDALRIMMFADKRAWGPDEFEQLRLLEDLLDEAKRDFQELPILVKGRFYYEHNRKPESLDDLRELCSQFELHTKSFKDWAKMGGPINPVWATETIGLRRELHRAQCRAARRIFNSEQETSQRCLGAFQVHRVQRTPENAQQRQLEELMMCNQVGKFERYGELDIAFICDFCDGYLVWEDVREMPTRRTTSTETTATTTAQDTPGGGGGGSSNNNNNNDDIGSGSVTGSVSATEPTSSTAMAPGAQDSWHAQGFKRTNGEEKAVVFAPVAIANHLPTEPGDFQARILCPYCEDYYEYEQGDGEMEAVKWNQDEKGFDDVQSFQEHLEWSHADKAPNASTCAVM</sequence>
<feature type="compositionally biased region" description="Low complexity" evidence="1">
    <location>
        <begin position="228"/>
        <end position="247"/>
    </location>
</feature>